<evidence type="ECO:0000313" key="6">
    <source>
        <dbReference type="EMBL" id="EGC33951.1"/>
    </source>
</evidence>
<evidence type="ECO:0000256" key="1">
    <source>
        <dbReference type="ARBA" id="ARBA00008416"/>
    </source>
</evidence>
<dbReference type="Proteomes" id="UP000001064">
    <property type="component" value="Unassembled WGS sequence"/>
</dbReference>
<dbReference type="OrthoDB" id="198735at2759"/>
<comment type="similarity">
    <text evidence="1 3">Belongs to the pirin family.</text>
</comment>
<evidence type="ECO:0000256" key="3">
    <source>
        <dbReference type="RuleBase" id="RU003457"/>
    </source>
</evidence>
<dbReference type="CDD" id="cd02247">
    <property type="entry name" value="cupin_pirin_C"/>
    <property type="match status" value="1"/>
</dbReference>
<feature type="binding site" evidence="2">
    <location>
        <position position="109"/>
    </location>
    <ligand>
        <name>Fe cation</name>
        <dbReference type="ChEBI" id="CHEBI:24875"/>
    </ligand>
</feature>
<keyword evidence="7" id="KW-1185">Reference proteome</keyword>
<feature type="binding site" evidence="2">
    <location>
        <position position="65"/>
    </location>
    <ligand>
        <name>Fe cation</name>
        <dbReference type="ChEBI" id="CHEBI:24875"/>
    </ligand>
</feature>
<dbReference type="OMA" id="QIWVALP"/>
<dbReference type="InterPro" id="IPR012093">
    <property type="entry name" value="Pirin"/>
</dbReference>
<feature type="domain" description="Pirin N-terminal" evidence="4">
    <location>
        <begin position="28"/>
        <end position="127"/>
    </location>
</feature>
<dbReference type="AlphaFoldDB" id="F0ZQ31"/>
<dbReference type="InParanoid" id="F0ZQ31"/>
<organism evidence="6 7">
    <name type="scientific">Dictyostelium purpureum</name>
    <name type="common">Slime mold</name>
    <dbReference type="NCBI Taxonomy" id="5786"/>
    <lineage>
        <taxon>Eukaryota</taxon>
        <taxon>Amoebozoa</taxon>
        <taxon>Evosea</taxon>
        <taxon>Eumycetozoa</taxon>
        <taxon>Dictyostelia</taxon>
        <taxon>Dictyosteliales</taxon>
        <taxon>Dictyosteliaceae</taxon>
        <taxon>Dictyostelium</taxon>
    </lineage>
</organism>
<dbReference type="SUPFAM" id="SSF51182">
    <property type="entry name" value="RmlC-like cupins"/>
    <property type="match status" value="1"/>
</dbReference>
<dbReference type="PIRSF" id="PIRSF006232">
    <property type="entry name" value="Pirin"/>
    <property type="match status" value="1"/>
</dbReference>
<evidence type="ECO:0000259" key="4">
    <source>
        <dbReference type="Pfam" id="PF02678"/>
    </source>
</evidence>
<name>F0ZQ31_DICPU</name>
<dbReference type="InterPro" id="IPR003829">
    <property type="entry name" value="Pirin_N_dom"/>
</dbReference>
<reference evidence="7" key="1">
    <citation type="journal article" date="2011" name="Genome Biol.">
        <title>Comparative genomics of the social amoebae Dictyostelium discoideum and Dictyostelium purpureum.</title>
        <authorList>
            <consortium name="US DOE Joint Genome Institute (JGI-PGF)"/>
            <person name="Sucgang R."/>
            <person name="Kuo A."/>
            <person name="Tian X."/>
            <person name="Salerno W."/>
            <person name="Parikh A."/>
            <person name="Feasley C.L."/>
            <person name="Dalin E."/>
            <person name="Tu H."/>
            <person name="Huang E."/>
            <person name="Barry K."/>
            <person name="Lindquist E."/>
            <person name="Shapiro H."/>
            <person name="Bruce D."/>
            <person name="Schmutz J."/>
            <person name="Salamov A."/>
            <person name="Fey P."/>
            <person name="Gaudet P."/>
            <person name="Anjard C."/>
            <person name="Babu M.M."/>
            <person name="Basu S."/>
            <person name="Bushmanova Y."/>
            <person name="van der Wel H."/>
            <person name="Katoh-Kurasawa M."/>
            <person name="Dinh C."/>
            <person name="Coutinho P.M."/>
            <person name="Saito T."/>
            <person name="Elias M."/>
            <person name="Schaap P."/>
            <person name="Kay R.R."/>
            <person name="Henrissat B."/>
            <person name="Eichinger L."/>
            <person name="Rivero F."/>
            <person name="Putnam N.H."/>
            <person name="West C.M."/>
            <person name="Loomis W.F."/>
            <person name="Chisholm R.L."/>
            <person name="Shaulsky G."/>
            <person name="Strassmann J.E."/>
            <person name="Queller D.C."/>
            <person name="Kuspa A."/>
            <person name="Grigoriev I.V."/>
        </authorList>
    </citation>
    <scope>NUCLEOTIDE SEQUENCE [LARGE SCALE GENOMIC DNA]</scope>
    <source>
        <strain evidence="7">QSDP1</strain>
    </source>
</reference>
<dbReference type="STRING" id="5786.F0ZQ31"/>
<dbReference type="GO" id="GO:0046872">
    <property type="term" value="F:metal ion binding"/>
    <property type="evidence" value="ECO:0007669"/>
    <property type="project" value="UniProtKB-KW"/>
</dbReference>
<evidence type="ECO:0000313" key="7">
    <source>
        <dbReference type="Proteomes" id="UP000001064"/>
    </source>
</evidence>
<dbReference type="RefSeq" id="XP_003289533.1">
    <property type="nucleotide sequence ID" value="XM_003289485.1"/>
</dbReference>
<keyword evidence="2" id="KW-0408">Iron</keyword>
<dbReference type="VEuPathDB" id="AmoebaDB:DICPUDRAFT_94922"/>
<dbReference type="EMBL" id="GL871119">
    <property type="protein sequence ID" value="EGC33951.1"/>
    <property type="molecule type" value="Genomic_DNA"/>
</dbReference>
<dbReference type="InterPro" id="IPR008778">
    <property type="entry name" value="Pirin_C_dom"/>
</dbReference>
<comment type="cofactor">
    <cofactor evidence="2">
        <name>Fe cation</name>
        <dbReference type="ChEBI" id="CHEBI:24875"/>
    </cofactor>
    <text evidence="2">Binds 1 Fe cation per subunit.</text>
</comment>
<dbReference type="CDD" id="cd02909">
    <property type="entry name" value="cupin_pirin_N"/>
    <property type="match status" value="1"/>
</dbReference>
<keyword evidence="2" id="KW-0479">Metal-binding</keyword>
<protein>
    <recommendedName>
        <fullName evidence="8">Pirin family protein</fullName>
    </recommendedName>
</protein>
<feature type="binding site" evidence="2">
    <location>
        <position position="111"/>
    </location>
    <ligand>
        <name>Fe cation</name>
        <dbReference type="ChEBI" id="CHEBI:24875"/>
    </ligand>
</feature>
<dbReference type="PANTHER" id="PTHR13903">
    <property type="entry name" value="PIRIN-RELATED"/>
    <property type="match status" value="1"/>
</dbReference>
<dbReference type="eggNOG" id="ENOG502QQ5A">
    <property type="taxonomic scope" value="Eukaryota"/>
</dbReference>
<evidence type="ECO:0000256" key="2">
    <source>
        <dbReference type="PIRSR" id="PIRSR006232-1"/>
    </source>
</evidence>
<evidence type="ECO:0008006" key="8">
    <source>
        <dbReference type="Google" id="ProtNLM"/>
    </source>
</evidence>
<proteinExistence type="inferred from homology"/>
<gene>
    <name evidence="6" type="ORF">DICPUDRAFT_94922</name>
</gene>
<dbReference type="Pfam" id="PF02678">
    <property type="entry name" value="Pirin"/>
    <property type="match status" value="1"/>
</dbReference>
<sequence>MLMDNYCLNLIVVQIERGMDTEDGAGVALKRVIGQPKLRRLDPFLMLDEFKSDKADDYINGFDWHPHRGFQTITYMIEGLMEHKDNKGNQGLLTPGSVQWMTAGSGLIHSEMPKQVEGLMHGYQFWLNLPIKDKMIPPSYQDIAPENIPEVKNDDLKVRVIAGKYQDVEGVIKGVVTRPLFLDVQLKPNVKFSELIPAGHTAFAFVFEEVKESHVGVFEVDSSKDRIEAVATEKGARFLLLAAQPLNEPVHQYGPMVLGSEKDLRQAFIDYQMGRF</sequence>
<dbReference type="InterPro" id="IPR014710">
    <property type="entry name" value="RmlC-like_jellyroll"/>
</dbReference>
<dbReference type="Pfam" id="PF05726">
    <property type="entry name" value="Pirin_C"/>
    <property type="match status" value="1"/>
</dbReference>
<dbReference type="KEGG" id="dpp:DICPUDRAFT_94922"/>
<feature type="binding site" evidence="2">
    <location>
        <position position="67"/>
    </location>
    <ligand>
        <name>Fe cation</name>
        <dbReference type="ChEBI" id="CHEBI:24875"/>
    </ligand>
</feature>
<feature type="domain" description="Pirin C-terminal" evidence="5">
    <location>
        <begin position="182"/>
        <end position="276"/>
    </location>
</feature>
<dbReference type="GeneID" id="10502635"/>
<dbReference type="PANTHER" id="PTHR13903:SF8">
    <property type="entry name" value="PIRIN"/>
    <property type="match status" value="1"/>
</dbReference>
<dbReference type="Gene3D" id="2.60.120.10">
    <property type="entry name" value="Jelly Rolls"/>
    <property type="match status" value="2"/>
</dbReference>
<dbReference type="InterPro" id="IPR011051">
    <property type="entry name" value="RmlC_Cupin_sf"/>
</dbReference>
<evidence type="ECO:0000259" key="5">
    <source>
        <dbReference type="Pfam" id="PF05726"/>
    </source>
</evidence>
<accession>F0ZQ31</accession>